<organism evidence="2 3">
    <name type="scientific">Candidatus Francisella endociliophora</name>
    <dbReference type="NCBI Taxonomy" id="653937"/>
    <lineage>
        <taxon>Bacteria</taxon>
        <taxon>Pseudomonadati</taxon>
        <taxon>Pseudomonadota</taxon>
        <taxon>Gammaproteobacteria</taxon>
        <taxon>Thiotrichales</taxon>
        <taxon>Francisellaceae</taxon>
        <taxon>Francisella</taxon>
    </lineage>
</organism>
<dbReference type="HOGENOM" id="CLU_1632976_0_0_6"/>
<reference evidence="2 3" key="1">
    <citation type="submission" date="2014-10" db="EMBL/GenBank/DDBJ databases">
        <title>Whole genome sequence of Francisella endociliophora strain FSC1006, isolated from a laboratory culture of the marine ciliate Euplotes raikovi.</title>
        <authorList>
            <person name="Granberg M."/>
            <person name="Backman S."/>
            <person name="Lundmark E."/>
            <person name="Nilsson E."/>
            <person name="Karlsson E."/>
            <person name="Thelaus J."/>
            <person name="Ohrman C."/>
            <person name="Larkeryd A."/>
            <person name="Stenberg P."/>
        </authorList>
    </citation>
    <scope>NUCLEOTIDE SEQUENCE [LARGE SCALE GENOMIC DNA]</scope>
    <source>
        <strain evidence="2 3">FSC1006</strain>
    </source>
</reference>
<proteinExistence type="predicted"/>
<feature type="chain" id="PRO_5005164605" description="SH3b domain-containing protein" evidence="1">
    <location>
        <begin position="23"/>
        <end position="164"/>
    </location>
</feature>
<sequence>MKKIILTLSVVVFSLSCGIAMSKDTAPEQSNKINKEQKHQKIHKLVDVYTNDIDTSNVVTTITLDNQDNYNIFYCKDSGWCEVVDKTNGETGWVNLDQLKKAQEKYTKYMHKKASMKKLVKYIQLQDQKIVQLQTMMMQMQKEFAHALQQQQVQINQLSQAYYY</sequence>
<dbReference type="STRING" id="1547445.LO80_09570"/>
<dbReference type="RefSeq" id="WP_040010566.1">
    <property type="nucleotide sequence ID" value="NZ_CP009574.1"/>
</dbReference>
<gene>
    <name evidence="2" type="ORF">LO80_09570</name>
</gene>
<dbReference type="AlphaFoldDB" id="A0A097ERM2"/>
<name>A0A097ERM2_9GAMM</name>
<accession>A0A097ERM2</accession>
<keyword evidence="3" id="KW-1185">Reference proteome</keyword>
<evidence type="ECO:0000313" key="2">
    <source>
        <dbReference type="EMBL" id="AIT10192.1"/>
    </source>
</evidence>
<evidence type="ECO:0000256" key="1">
    <source>
        <dbReference type="SAM" id="SignalP"/>
    </source>
</evidence>
<evidence type="ECO:0008006" key="4">
    <source>
        <dbReference type="Google" id="ProtNLM"/>
    </source>
</evidence>
<dbReference type="PROSITE" id="PS51257">
    <property type="entry name" value="PROKAR_LIPOPROTEIN"/>
    <property type="match status" value="1"/>
</dbReference>
<feature type="signal peptide" evidence="1">
    <location>
        <begin position="1"/>
        <end position="22"/>
    </location>
</feature>
<keyword evidence="1" id="KW-0732">Signal</keyword>
<protein>
    <recommendedName>
        <fullName evidence="4">SH3b domain-containing protein</fullName>
    </recommendedName>
</protein>
<dbReference type="EMBL" id="CP009574">
    <property type="protein sequence ID" value="AIT10192.1"/>
    <property type="molecule type" value="Genomic_DNA"/>
</dbReference>
<dbReference type="KEGG" id="frf:LO80_09570"/>
<evidence type="ECO:0000313" key="3">
    <source>
        <dbReference type="Proteomes" id="UP000029672"/>
    </source>
</evidence>
<dbReference type="OrthoDB" id="5605688at2"/>
<dbReference type="Proteomes" id="UP000029672">
    <property type="component" value="Chromosome"/>
</dbReference>